<keyword evidence="3" id="KW-0808">Transferase</keyword>
<reference evidence="3 4" key="1">
    <citation type="submission" date="2018-06" db="EMBL/GenBank/DDBJ databases">
        <title>Sphaerisporangium craniellae sp. nov., isolated from a marine sponge in the South China Sea.</title>
        <authorList>
            <person name="Li L."/>
        </authorList>
    </citation>
    <scope>NUCLEOTIDE SEQUENCE [LARGE SCALE GENOMIC DNA]</scope>
    <source>
        <strain evidence="3 4">CCTCC AA 208026</strain>
    </source>
</reference>
<evidence type="ECO:0000259" key="1">
    <source>
        <dbReference type="Pfam" id="PF00535"/>
    </source>
</evidence>
<evidence type="ECO:0000313" key="4">
    <source>
        <dbReference type="Proteomes" id="UP000253094"/>
    </source>
</evidence>
<dbReference type="Proteomes" id="UP000253094">
    <property type="component" value="Unassembled WGS sequence"/>
</dbReference>
<dbReference type="EMBL" id="QOIL01000005">
    <property type="protein sequence ID" value="RCG31335.1"/>
    <property type="molecule type" value="Genomic_DNA"/>
</dbReference>
<dbReference type="InterPro" id="IPR050834">
    <property type="entry name" value="Glycosyltransf_2"/>
</dbReference>
<dbReference type="InterPro" id="IPR054028">
    <property type="entry name" value="TarS/TarP_linker"/>
</dbReference>
<gene>
    <name evidence="3" type="ORF">DQ384_11525</name>
</gene>
<dbReference type="GO" id="GO:0016740">
    <property type="term" value="F:transferase activity"/>
    <property type="evidence" value="ECO:0007669"/>
    <property type="project" value="UniProtKB-KW"/>
</dbReference>
<dbReference type="PANTHER" id="PTHR43685">
    <property type="entry name" value="GLYCOSYLTRANSFERASE"/>
    <property type="match status" value="1"/>
</dbReference>
<dbReference type="InterPro" id="IPR029044">
    <property type="entry name" value="Nucleotide-diphossugar_trans"/>
</dbReference>
<evidence type="ECO:0000259" key="2">
    <source>
        <dbReference type="Pfam" id="PF22181"/>
    </source>
</evidence>
<dbReference type="Pfam" id="PF00535">
    <property type="entry name" value="Glycos_transf_2"/>
    <property type="match status" value="1"/>
</dbReference>
<accession>A0A367FNY3</accession>
<protein>
    <submittedName>
        <fullName evidence="3">Glycosyltransferase family 2 protein</fullName>
    </submittedName>
</protein>
<dbReference type="OrthoDB" id="2676521at2"/>
<dbReference type="PANTHER" id="PTHR43685:SF2">
    <property type="entry name" value="GLYCOSYLTRANSFERASE 2-LIKE DOMAIN-CONTAINING PROTEIN"/>
    <property type="match status" value="1"/>
</dbReference>
<dbReference type="SUPFAM" id="SSF53448">
    <property type="entry name" value="Nucleotide-diphospho-sugar transferases"/>
    <property type="match status" value="1"/>
</dbReference>
<dbReference type="Pfam" id="PF22181">
    <property type="entry name" value="TarS_linker"/>
    <property type="match status" value="1"/>
</dbReference>
<comment type="caution">
    <text evidence="3">The sequence shown here is derived from an EMBL/GenBank/DDBJ whole genome shotgun (WGS) entry which is preliminary data.</text>
</comment>
<feature type="domain" description="Glycosyltransferase 2-like" evidence="1">
    <location>
        <begin position="19"/>
        <end position="139"/>
    </location>
</feature>
<proteinExistence type="predicted"/>
<dbReference type="CDD" id="cd00761">
    <property type="entry name" value="Glyco_tranf_GTA_type"/>
    <property type="match status" value="1"/>
</dbReference>
<name>A0A367FNY3_9ACTN</name>
<dbReference type="RefSeq" id="WP_114028713.1">
    <property type="nucleotide sequence ID" value="NZ_QOIL01000005.1"/>
</dbReference>
<dbReference type="AlphaFoldDB" id="A0A367FNY3"/>
<organism evidence="3 4">
    <name type="scientific">Sphaerisporangium album</name>
    <dbReference type="NCBI Taxonomy" id="509200"/>
    <lineage>
        <taxon>Bacteria</taxon>
        <taxon>Bacillati</taxon>
        <taxon>Actinomycetota</taxon>
        <taxon>Actinomycetes</taxon>
        <taxon>Streptosporangiales</taxon>
        <taxon>Streptosporangiaceae</taxon>
        <taxon>Sphaerisporangium</taxon>
    </lineage>
</organism>
<dbReference type="Gene3D" id="3.90.550.10">
    <property type="entry name" value="Spore Coat Polysaccharide Biosynthesis Protein SpsA, Chain A"/>
    <property type="match status" value="1"/>
</dbReference>
<evidence type="ECO:0000313" key="3">
    <source>
        <dbReference type="EMBL" id="RCG31335.1"/>
    </source>
</evidence>
<dbReference type="InterPro" id="IPR001173">
    <property type="entry name" value="Glyco_trans_2-like"/>
</dbReference>
<keyword evidence="4" id="KW-1185">Reference proteome</keyword>
<sequence length="665" mass="73056">MGVKVSVVVPVSEPGPDDDAFDACVRSLLEQTMPSDEYEVIFADDRSGDGTRERLDAVAAVRPNVRVLHLEHTGTPARGRNVGLAVARGEYVYLLGQRDRLERVALEMMYRAAVEADADILIGRLVRGDNPPQRAFSRNRERADLLRDRLLALPTAQKLFRRAFLEAREIRFPDIEPELSEQAFVVEAYLTAKVIAILADQICCHLGPPSERPPDPAAYAAGLRAILDIVDAHSDPGDQRERLYAHWFRAGVLRLLGGRHLLSARSDQRAAIFGELRALTAERFPEELDRHLPVHLRARAVLVRSGELGRLVALSDASRGISVRAELREVRWDEDALIMDLAVELLGPDGSPITFRADGDRLYWTPPLAGFDLPAPLADVTDAVARARMEVYIRDQDHGMIFFIPVHGEVCRAQEGGRVRVWAVGRARLDVGTAALGRPLRSGEWEVHVRMHGGAQQARTRVAGRRGAQLSCVGVLAGRPRRLVIPCWSEQRELSVCVEPRSFAESIVLVSPGASVTHREGNVFLVLPVPYVPPSGGPPAELVLRQLAGRGRVITVPALVEPGVPGRFPGQLVAKVPVRRLPGEGHLGNGLWTPHLRVDGREASLRFALEMTRGRARIQAAGEPGTLAVRRSPLGKLLSHLPGGKYALRLAQALQRRYLPSPPPD</sequence>
<feature type="domain" description="TarS/TarP linker" evidence="2">
    <location>
        <begin position="216"/>
        <end position="314"/>
    </location>
</feature>